<dbReference type="EMBL" id="HBNS01054455">
    <property type="protein sequence ID" value="CAE4656583.1"/>
    <property type="molecule type" value="Transcribed_RNA"/>
</dbReference>
<gene>
    <name evidence="1" type="ORF">DBRI00130_LOCUS39502</name>
</gene>
<proteinExistence type="predicted"/>
<reference evidence="1" key="1">
    <citation type="submission" date="2021-01" db="EMBL/GenBank/DDBJ databases">
        <authorList>
            <person name="Corre E."/>
            <person name="Pelletier E."/>
            <person name="Niang G."/>
            <person name="Scheremetjew M."/>
            <person name="Finn R."/>
            <person name="Kale V."/>
            <person name="Holt S."/>
            <person name="Cochrane G."/>
            <person name="Meng A."/>
            <person name="Brown T."/>
            <person name="Cohen L."/>
        </authorList>
    </citation>
    <scope>NUCLEOTIDE SEQUENCE</scope>
    <source>
        <strain evidence="1">GSO104</strain>
    </source>
</reference>
<organism evidence="1">
    <name type="scientific">Ditylum brightwellii</name>
    <dbReference type="NCBI Taxonomy" id="49249"/>
    <lineage>
        <taxon>Eukaryota</taxon>
        <taxon>Sar</taxon>
        <taxon>Stramenopiles</taxon>
        <taxon>Ochrophyta</taxon>
        <taxon>Bacillariophyta</taxon>
        <taxon>Mediophyceae</taxon>
        <taxon>Lithodesmiophycidae</taxon>
        <taxon>Lithodesmiales</taxon>
        <taxon>Lithodesmiaceae</taxon>
        <taxon>Ditylum</taxon>
    </lineage>
</organism>
<evidence type="ECO:0000313" key="1">
    <source>
        <dbReference type="EMBL" id="CAE4656583.1"/>
    </source>
</evidence>
<sequence>MGQCPMLPPSFDGHNVAEVSADSGDEFLTAHEFDEPEHMLTNLDDLLAAFNYQEHQVVRLRQEQVWNDHLDDGTRTDVTTPCSTAVSYATGTSVTQKITNLDRYALKNKVKKKSPAHKTKLMTEGLQYEINNNDSGRVGQKQLLPSPLGHNLTKVPESHELPKVLQLKMKANLVNFYNNEFLSMFPDTLVSIGTSYSPPPDLMASNSDSSAEASFASDGTAVCFEVDDTSFLDLVVSGSFGLFDKSHGSSSHFQSASSSYRDKYQKNPQHYIVLSDQRTGEIKAVCALKSKNGPPIVRIYSTKPIKRDQEAATTMADIGLADSSSRAPSPYLYPWAELTVDGSSFLTVHYSIYMATGSNGRFEDEPSYTGMHIDGNSLGLMMLGRTEKEQNYSGCCTLTIQPEGFFSMSISYGVDPSLFICLTAIFDEIFELKMRKLCDANAKRLLKRLKARQKRWSSFEGGN</sequence>
<protein>
    <submittedName>
        <fullName evidence="1">Uncharacterized protein</fullName>
    </submittedName>
</protein>
<accession>A0A7S4SUH9</accession>
<dbReference type="AlphaFoldDB" id="A0A7S4SUH9"/>
<name>A0A7S4SUH9_9STRA</name>